<feature type="region of interest" description="Disordered" evidence="1">
    <location>
        <begin position="1"/>
        <end position="25"/>
    </location>
</feature>
<name>A0A432JIS2_9GAMM</name>
<gene>
    <name evidence="2" type="ORF">DSL92_06245</name>
</gene>
<proteinExistence type="predicted"/>
<accession>A0A432JIS2</accession>
<evidence type="ECO:0000256" key="1">
    <source>
        <dbReference type="SAM" id="MobiDB-lite"/>
    </source>
</evidence>
<dbReference type="AlphaFoldDB" id="A0A432JIS2"/>
<dbReference type="EMBL" id="RXHI01000018">
    <property type="protein sequence ID" value="RUA22372.1"/>
    <property type="molecule type" value="Genomic_DNA"/>
</dbReference>
<protein>
    <submittedName>
        <fullName evidence="2">Uncharacterized protein</fullName>
    </submittedName>
</protein>
<reference evidence="2" key="1">
    <citation type="submission" date="2018-12" db="EMBL/GenBank/DDBJ databases">
        <authorList>
            <person name="Jadhav K."/>
            <person name="Kushwaha B."/>
            <person name="Jadhav I."/>
        </authorList>
    </citation>
    <scope>NUCLEOTIDE SEQUENCE [LARGE SCALE GENOMIC DNA]</scope>
    <source>
        <strain evidence="2">SBS 10</strain>
    </source>
</reference>
<sequence>MRTVTHSAADDVDPTQPLPSLVPQRLPGKKPLSLMLARCQAAPCYNWMMSISQPSSARRRSSVAQVLTSLLAKCPVHRVGEDDDECTAAAVTTPLL</sequence>
<comment type="caution">
    <text evidence="2">The sequence shown here is derived from an EMBL/GenBank/DDBJ whole genome shotgun (WGS) entry which is preliminary data.</text>
</comment>
<evidence type="ECO:0000313" key="2">
    <source>
        <dbReference type="EMBL" id="RUA22372.1"/>
    </source>
</evidence>
<organism evidence="2">
    <name type="scientific">Billgrantia gudaonensis</name>
    <dbReference type="NCBI Taxonomy" id="376427"/>
    <lineage>
        <taxon>Bacteria</taxon>
        <taxon>Pseudomonadati</taxon>
        <taxon>Pseudomonadota</taxon>
        <taxon>Gammaproteobacteria</taxon>
        <taxon>Oceanospirillales</taxon>
        <taxon>Halomonadaceae</taxon>
        <taxon>Billgrantia</taxon>
    </lineage>
</organism>